<name>A0A9P9K1U1_FUSRE</name>
<accession>A0A9P9K1U1</accession>
<keyword evidence="4" id="KW-1185">Reference proteome</keyword>
<keyword evidence="1" id="KW-1133">Transmembrane helix</keyword>
<evidence type="ECO:0000256" key="2">
    <source>
        <dbReference type="SAM" id="SignalP"/>
    </source>
</evidence>
<evidence type="ECO:0000313" key="4">
    <source>
        <dbReference type="Proteomes" id="UP000720189"/>
    </source>
</evidence>
<organism evidence="3 4">
    <name type="scientific">Fusarium redolens</name>
    <dbReference type="NCBI Taxonomy" id="48865"/>
    <lineage>
        <taxon>Eukaryota</taxon>
        <taxon>Fungi</taxon>
        <taxon>Dikarya</taxon>
        <taxon>Ascomycota</taxon>
        <taxon>Pezizomycotina</taxon>
        <taxon>Sordariomycetes</taxon>
        <taxon>Hypocreomycetidae</taxon>
        <taxon>Hypocreales</taxon>
        <taxon>Nectriaceae</taxon>
        <taxon>Fusarium</taxon>
        <taxon>Fusarium redolens species complex</taxon>
    </lineage>
</organism>
<protein>
    <submittedName>
        <fullName evidence="3">Uncharacterized protein</fullName>
    </submittedName>
</protein>
<gene>
    <name evidence="3" type="ORF">BKA55DRAFT_596290</name>
</gene>
<dbReference type="EMBL" id="JAGMUX010000013">
    <property type="protein sequence ID" value="KAH7240900.1"/>
    <property type="molecule type" value="Genomic_DNA"/>
</dbReference>
<reference evidence="3" key="1">
    <citation type="journal article" date="2021" name="Nat. Commun.">
        <title>Genetic determinants of endophytism in the Arabidopsis root mycobiome.</title>
        <authorList>
            <person name="Mesny F."/>
            <person name="Miyauchi S."/>
            <person name="Thiergart T."/>
            <person name="Pickel B."/>
            <person name="Atanasova L."/>
            <person name="Karlsson M."/>
            <person name="Huettel B."/>
            <person name="Barry K.W."/>
            <person name="Haridas S."/>
            <person name="Chen C."/>
            <person name="Bauer D."/>
            <person name="Andreopoulos W."/>
            <person name="Pangilinan J."/>
            <person name="LaButti K."/>
            <person name="Riley R."/>
            <person name="Lipzen A."/>
            <person name="Clum A."/>
            <person name="Drula E."/>
            <person name="Henrissat B."/>
            <person name="Kohler A."/>
            <person name="Grigoriev I.V."/>
            <person name="Martin F.M."/>
            <person name="Hacquard S."/>
        </authorList>
    </citation>
    <scope>NUCLEOTIDE SEQUENCE</scope>
    <source>
        <strain evidence="3">MPI-CAGE-AT-0023</strain>
    </source>
</reference>
<evidence type="ECO:0000313" key="3">
    <source>
        <dbReference type="EMBL" id="KAH7240900.1"/>
    </source>
</evidence>
<dbReference type="AlphaFoldDB" id="A0A9P9K1U1"/>
<dbReference type="Proteomes" id="UP000720189">
    <property type="component" value="Unassembled WGS sequence"/>
</dbReference>
<evidence type="ECO:0000256" key="1">
    <source>
        <dbReference type="SAM" id="Phobius"/>
    </source>
</evidence>
<dbReference type="GeneID" id="70225878"/>
<feature type="transmembrane region" description="Helical" evidence="1">
    <location>
        <begin position="390"/>
        <end position="416"/>
    </location>
</feature>
<feature type="chain" id="PRO_5040217799" evidence="2">
    <location>
        <begin position="18"/>
        <end position="486"/>
    </location>
</feature>
<sequence length="486" mass="53436">MGLTIVAVSTFISTILLSDFTTTKVASPGVTRNQAIASKHPADWRFNYNGPTYWRSKPSAQWRFAESQIGKSRYGDTGDVYRAMLPFSDVTSRTSLESYDGPAMVANVRTVCRAPSLKNSSISANGLVSPHFGNATDSVSAVLNTTGPAEYPKTERDHTFQQMLLVNATTNIAADGFRDTNGGTPPKRLRNLTYEMGDVWTKAYDASGGHVLSATFCFFNTYPAQIYNVSMSGRQIAREPSLHPRKIDDARLQLGNEKDSAKRGILDLNIGSLLNVSSRLVDFVEGVPMKDGPTHDPYYRTLGLERPSMSNTTWGMMPPAQEFEQGWSANPAHVSLFQSIIQDTEDPATAVQGLMTRLYQMVYYNWLEEYDLKYPVNTIHTADRLIPTRLTGLIIVLVLVAIHLGLVLTTIVLFALKTKASALGNTWHTLAQTARMTDGAEGADMMLDDEVEKWAKATGRDSDVCGITKSGENGKVGVQLLKQRKG</sequence>
<dbReference type="OrthoDB" id="5428040at2759"/>
<dbReference type="RefSeq" id="XP_046046414.1">
    <property type="nucleotide sequence ID" value="XM_046195924.1"/>
</dbReference>
<comment type="caution">
    <text evidence="3">The sequence shown here is derived from an EMBL/GenBank/DDBJ whole genome shotgun (WGS) entry which is preliminary data.</text>
</comment>
<feature type="signal peptide" evidence="2">
    <location>
        <begin position="1"/>
        <end position="17"/>
    </location>
</feature>
<proteinExistence type="predicted"/>
<keyword evidence="2" id="KW-0732">Signal</keyword>
<keyword evidence="1" id="KW-0472">Membrane</keyword>
<keyword evidence="1" id="KW-0812">Transmembrane</keyword>